<evidence type="ECO:0000256" key="1">
    <source>
        <dbReference type="SAM" id="MobiDB-lite"/>
    </source>
</evidence>
<name>A0A8X6F7B5_TRICU</name>
<comment type="caution">
    <text evidence="2">The sequence shown here is derived from an EMBL/GenBank/DDBJ whole genome shotgun (WGS) entry which is preliminary data.</text>
</comment>
<evidence type="ECO:0000313" key="3">
    <source>
        <dbReference type="Proteomes" id="UP000887116"/>
    </source>
</evidence>
<gene>
    <name evidence="2" type="ORF">TNCT_732091</name>
</gene>
<evidence type="ECO:0000313" key="2">
    <source>
        <dbReference type="EMBL" id="GFQ72382.1"/>
    </source>
</evidence>
<accession>A0A8X6F7B5</accession>
<sequence length="140" mass="16000">MGELKLFFPCPVKNCSHNTTNGLNATRSLKKRAAEPCILPATFNPEIKESNSKKPKPNETTNKNSIKNLKTKELPENNIALNNPFSALNIEENSMEVADSDPNQGENRPKRKVKLIMLRYKINYNLVLKELNDKYPNFRK</sequence>
<proteinExistence type="predicted"/>
<dbReference type="EMBL" id="BMAO01011260">
    <property type="protein sequence ID" value="GFQ72382.1"/>
    <property type="molecule type" value="Genomic_DNA"/>
</dbReference>
<dbReference type="Proteomes" id="UP000887116">
    <property type="component" value="Unassembled WGS sequence"/>
</dbReference>
<dbReference type="AlphaFoldDB" id="A0A8X6F7B5"/>
<organism evidence="2 3">
    <name type="scientific">Trichonephila clavata</name>
    <name type="common">Joro spider</name>
    <name type="synonym">Nephila clavata</name>
    <dbReference type="NCBI Taxonomy" id="2740835"/>
    <lineage>
        <taxon>Eukaryota</taxon>
        <taxon>Metazoa</taxon>
        <taxon>Ecdysozoa</taxon>
        <taxon>Arthropoda</taxon>
        <taxon>Chelicerata</taxon>
        <taxon>Arachnida</taxon>
        <taxon>Araneae</taxon>
        <taxon>Araneomorphae</taxon>
        <taxon>Entelegynae</taxon>
        <taxon>Araneoidea</taxon>
        <taxon>Nephilidae</taxon>
        <taxon>Trichonephila</taxon>
    </lineage>
</organism>
<feature type="region of interest" description="Disordered" evidence="1">
    <location>
        <begin position="44"/>
        <end position="83"/>
    </location>
</feature>
<reference evidence="2" key="1">
    <citation type="submission" date="2020-07" db="EMBL/GenBank/DDBJ databases">
        <title>Multicomponent nature underlies the extraordinary mechanical properties of spider dragline silk.</title>
        <authorList>
            <person name="Kono N."/>
            <person name="Nakamura H."/>
            <person name="Mori M."/>
            <person name="Yoshida Y."/>
            <person name="Ohtoshi R."/>
            <person name="Malay A.D."/>
            <person name="Moran D.A.P."/>
            <person name="Tomita M."/>
            <person name="Numata K."/>
            <person name="Arakawa K."/>
        </authorList>
    </citation>
    <scope>NUCLEOTIDE SEQUENCE</scope>
</reference>
<keyword evidence="3" id="KW-1185">Reference proteome</keyword>
<protein>
    <submittedName>
        <fullName evidence="2">Uncharacterized protein</fullName>
    </submittedName>
</protein>